<proteinExistence type="predicted"/>
<protein>
    <submittedName>
        <fullName evidence="2">Phage late control D family protein</fullName>
    </submittedName>
</protein>
<gene>
    <name evidence="2" type="ORF">M8014_08780</name>
</gene>
<feature type="compositionally biased region" description="Basic residues" evidence="1">
    <location>
        <begin position="245"/>
        <end position="254"/>
    </location>
</feature>
<dbReference type="Pfam" id="PF05954">
    <property type="entry name" value="Phage_GPD"/>
    <property type="match status" value="1"/>
</dbReference>
<feature type="region of interest" description="Disordered" evidence="1">
    <location>
        <begin position="238"/>
        <end position="261"/>
    </location>
</feature>
<dbReference type="AlphaFoldDB" id="A0A9J6Q4B5"/>
<comment type="caution">
    <text evidence="2">The sequence shown here is derived from an EMBL/GenBank/DDBJ whole genome shotgun (WGS) entry which is preliminary data.</text>
</comment>
<reference evidence="2" key="1">
    <citation type="submission" date="2022-05" db="EMBL/GenBank/DDBJ databases">
        <title>Description of a novel species of Leclercia; Leclercia tamurae and the Proposal for a Novel Genus Silvania gen. nov. Containing Two Novel Species Silvania hatchlandensis sp. nov. and Silvania confinis sp. nov. Isolated from the Rhizosphere of Oak.</title>
        <authorList>
            <person name="Maddock D.W."/>
            <person name="Brady C.L."/>
            <person name="Denman S."/>
            <person name="Arnold D."/>
        </authorList>
    </citation>
    <scope>NUCLEOTIDE SEQUENCE</scope>
    <source>
        <strain evidence="2">H19S6</strain>
    </source>
</reference>
<accession>A0A9J6Q4B5</accession>
<name>A0A9J6Q4B5_9ENTR</name>
<sequence>MTLSSRLQNLTSKSPAFSITIEGKDVTTVMDARLMSLTLTDNRGFEADQLDLELDDADGLVALPRRGAVIHLALGWKGQPLFPKGAFTVDEIEHSGAPDRLTIRARSADFRETLNTRREKSWHQTTVGEVVKDIAVRHKLKLALGKDLTEKALDHLDQTNESDASFLMKLARQYGAIASVKDGNLLFIRQGQGRTASGKQLPVITITRQAGDGHRFSLSDRGAYTGVIASWLHTREPKKKETMQVKRRRKKTAAPKKPEAKQGDYLVGTDENVLVLNRTYANRSNAERAAKMQWERLQRGVASFSLQLAEGRADLYTEMPVKVSGFKQPIDDAEWTIATLTHTVNPDSGFTTSLDLEVKIDEFEIE</sequence>
<dbReference type="PANTHER" id="PTHR35862:SF3">
    <property type="entry name" value="FELS-2 PROPHAGE PROTEIN"/>
    <property type="match status" value="1"/>
</dbReference>
<dbReference type="RefSeq" id="WP_271269347.1">
    <property type="nucleotide sequence ID" value="NZ_JAMGZK010000045.1"/>
</dbReference>
<evidence type="ECO:0000313" key="3">
    <source>
        <dbReference type="Proteomes" id="UP001063816"/>
    </source>
</evidence>
<dbReference type="PANTHER" id="PTHR35862">
    <property type="entry name" value="FELS-2 PROPHAGE PROTEIN"/>
    <property type="match status" value="1"/>
</dbReference>
<organism evidence="2 3">
    <name type="scientific">Silvania hatchlandensis</name>
    <dbReference type="NCBI Taxonomy" id="2926469"/>
    <lineage>
        <taxon>Bacteria</taxon>
        <taxon>Pseudomonadati</taxon>
        <taxon>Pseudomonadota</taxon>
        <taxon>Gammaproteobacteria</taxon>
        <taxon>Enterobacterales</taxon>
        <taxon>Enterobacteriaceae</taxon>
        <taxon>Silvania</taxon>
    </lineage>
</organism>
<dbReference type="Proteomes" id="UP001063816">
    <property type="component" value="Unassembled WGS sequence"/>
</dbReference>
<dbReference type="EMBL" id="JAMGZK010000045">
    <property type="protein sequence ID" value="MCU6664438.1"/>
    <property type="molecule type" value="Genomic_DNA"/>
</dbReference>
<dbReference type="SUPFAM" id="SSF69279">
    <property type="entry name" value="Phage tail proteins"/>
    <property type="match status" value="1"/>
</dbReference>
<evidence type="ECO:0000256" key="1">
    <source>
        <dbReference type="SAM" id="MobiDB-lite"/>
    </source>
</evidence>
<evidence type="ECO:0000313" key="2">
    <source>
        <dbReference type="EMBL" id="MCU6664438.1"/>
    </source>
</evidence>
<dbReference type="InterPro" id="IPR052726">
    <property type="entry name" value="Phage_Baseplate_Hub"/>
</dbReference>
<keyword evidence="3" id="KW-1185">Reference proteome</keyword>